<organism evidence="2 3">
    <name type="scientific">Pleodorina starrii</name>
    <dbReference type="NCBI Taxonomy" id="330485"/>
    <lineage>
        <taxon>Eukaryota</taxon>
        <taxon>Viridiplantae</taxon>
        <taxon>Chlorophyta</taxon>
        <taxon>core chlorophytes</taxon>
        <taxon>Chlorophyceae</taxon>
        <taxon>CS clade</taxon>
        <taxon>Chlamydomonadales</taxon>
        <taxon>Volvocaceae</taxon>
        <taxon>Pleodorina</taxon>
    </lineage>
</organism>
<sequence>MPFDEQNSKSLFVLNSTRRNHMKQAAQRTVSFKALQRARPTIEDFAKSYFPYLGLRLPDDFLTYLDVLVWVEATIYQLDEDNESLTECGRLDQALVAEGIQGITEVLRQQGLLDEQLQRELKQGLRYWSLEQDICRRLLAAPRALQAPAALTAEEVLECHAAKSFDYRVLCLLLFRLARLPHDEALLSFLRLDEMLVDISDDLVDYEDDVLANSFNIFRCYIQLYGKEAELKLVERISSLEGQHGRLLAGLSEGAREHYWRRHREASEGQGSDRWVFPPPIYDEAAYRVRVRSEEAAAAAATGAAGEAAAAVTAAALGATEAVGASTTEAEAPATAEGSTGGASGPVAAES</sequence>
<comment type="caution">
    <text evidence="2">The sequence shown here is derived from an EMBL/GenBank/DDBJ whole genome shotgun (WGS) entry which is preliminary data.</text>
</comment>
<evidence type="ECO:0000313" key="2">
    <source>
        <dbReference type="EMBL" id="GLC50660.1"/>
    </source>
</evidence>
<dbReference type="AlphaFoldDB" id="A0A9W6BF58"/>
<proteinExistence type="predicted"/>
<evidence type="ECO:0000256" key="1">
    <source>
        <dbReference type="SAM" id="MobiDB-lite"/>
    </source>
</evidence>
<evidence type="ECO:0000313" key="3">
    <source>
        <dbReference type="Proteomes" id="UP001165080"/>
    </source>
</evidence>
<name>A0A9W6BF58_9CHLO</name>
<feature type="region of interest" description="Disordered" evidence="1">
    <location>
        <begin position="321"/>
        <end position="351"/>
    </location>
</feature>
<keyword evidence="3" id="KW-1185">Reference proteome</keyword>
<reference evidence="2 3" key="1">
    <citation type="journal article" date="2023" name="Commun. Biol.">
        <title>Reorganization of the ancestral sex-determining regions during the evolution of trioecy in Pleodorina starrii.</title>
        <authorList>
            <person name="Takahashi K."/>
            <person name="Suzuki S."/>
            <person name="Kawai-Toyooka H."/>
            <person name="Yamamoto K."/>
            <person name="Hamaji T."/>
            <person name="Ootsuki R."/>
            <person name="Yamaguchi H."/>
            <person name="Kawachi M."/>
            <person name="Higashiyama T."/>
            <person name="Nozaki H."/>
        </authorList>
    </citation>
    <scope>NUCLEOTIDE SEQUENCE [LARGE SCALE GENOMIC DNA]</scope>
    <source>
        <strain evidence="2 3">NIES-4479</strain>
    </source>
</reference>
<gene>
    <name evidence="2" type="primary">PLEST006025</name>
    <name evidence="2" type="ORF">PLESTB_000404700</name>
</gene>
<accession>A0A9W6BF58</accession>
<dbReference type="PANTHER" id="PTHR35754:SF2">
    <property type="entry name" value="ATP SYNTHASE SUBUNIT B"/>
    <property type="match status" value="1"/>
</dbReference>
<dbReference type="PANTHER" id="PTHR35754">
    <property type="entry name" value="ATP SYNTHASE SUBUNIT B"/>
    <property type="match status" value="1"/>
</dbReference>
<dbReference type="EMBL" id="BRXU01000003">
    <property type="protein sequence ID" value="GLC50660.1"/>
    <property type="molecule type" value="Genomic_DNA"/>
</dbReference>
<feature type="compositionally biased region" description="Low complexity" evidence="1">
    <location>
        <begin position="321"/>
        <end position="338"/>
    </location>
</feature>
<dbReference type="Proteomes" id="UP001165080">
    <property type="component" value="Unassembled WGS sequence"/>
</dbReference>
<protein>
    <submittedName>
        <fullName evidence="2">Uncharacterized protein</fullName>
    </submittedName>
</protein>